<dbReference type="GO" id="GO:0005540">
    <property type="term" value="F:hyaluronic acid binding"/>
    <property type="evidence" value="ECO:0007669"/>
    <property type="project" value="InterPro"/>
</dbReference>
<keyword evidence="3 10" id="KW-0732">Signal</keyword>
<evidence type="ECO:0000256" key="9">
    <source>
        <dbReference type="PROSITE-ProRule" id="PRU00323"/>
    </source>
</evidence>
<dbReference type="InterPro" id="IPR016186">
    <property type="entry name" value="C-type_lectin-like/link_sf"/>
</dbReference>
<dbReference type="STRING" id="56723.ENSLBEP00000003035"/>
<proteinExistence type="predicted"/>
<keyword evidence="4" id="KW-1133">Transmembrane helix</keyword>
<dbReference type="InterPro" id="IPR016187">
    <property type="entry name" value="CTDL_fold"/>
</dbReference>
<dbReference type="GO" id="GO:0007155">
    <property type="term" value="P:cell adhesion"/>
    <property type="evidence" value="ECO:0007669"/>
    <property type="project" value="InterPro"/>
</dbReference>
<sequence>MARLFVFTLSLFWFFPAFSLASGSSLNKDHIAAGVFLLIEGGGVYTFNFTAARDACLFLNVTMATRAQVERAVQHGLETCK</sequence>
<evidence type="ECO:0000256" key="7">
    <source>
        <dbReference type="ARBA" id="ARBA00023170"/>
    </source>
</evidence>
<evidence type="ECO:0000256" key="6">
    <source>
        <dbReference type="ARBA" id="ARBA00023157"/>
    </source>
</evidence>
<dbReference type="Gene3D" id="3.10.100.10">
    <property type="entry name" value="Mannose-Binding Protein A, subunit A"/>
    <property type="match status" value="1"/>
</dbReference>
<dbReference type="InterPro" id="IPR000538">
    <property type="entry name" value="Link_dom"/>
</dbReference>
<evidence type="ECO:0000256" key="1">
    <source>
        <dbReference type="ARBA" id="ARBA00004167"/>
    </source>
</evidence>
<comment type="subcellular location">
    <subcellularLocation>
        <location evidence="1">Membrane</location>
        <topology evidence="1">Single-pass membrane protein</topology>
    </subcellularLocation>
</comment>
<dbReference type="Pfam" id="PF00193">
    <property type="entry name" value="Xlink"/>
    <property type="match status" value="1"/>
</dbReference>
<evidence type="ECO:0000256" key="4">
    <source>
        <dbReference type="ARBA" id="ARBA00022989"/>
    </source>
</evidence>
<evidence type="ECO:0000313" key="12">
    <source>
        <dbReference type="Ensembl" id="ENSLBEP00000003035.1"/>
    </source>
</evidence>
<organism evidence="12 13">
    <name type="scientific">Labrus bergylta</name>
    <name type="common">ballan wrasse</name>
    <dbReference type="NCBI Taxonomy" id="56723"/>
    <lineage>
        <taxon>Eukaryota</taxon>
        <taxon>Metazoa</taxon>
        <taxon>Chordata</taxon>
        <taxon>Craniata</taxon>
        <taxon>Vertebrata</taxon>
        <taxon>Euteleostomi</taxon>
        <taxon>Actinopterygii</taxon>
        <taxon>Neopterygii</taxon>
        <taxon>Teleostei</taxon>
        <taxon>Neoteleostei</taxon>
        <taxon>Acanthomorphata</taxon>
        <taxon>Eupercaria</taxon>
        <taxon>Labriformes</taxon>
        <taxon>Labridae</taxon>
        <taxon>Labrus</taxon>
    </lineage>
</organism>
<evidence type="ECO:0000256" key="2">
    <source>
        <dbReference type="ARBA" id="ARBA00022692"/>
    </source>
</evidence>
<dbReference type="AlphaFoldDB" id="A0A3Q3E6M4"/>
<keyword evidence="5" id="KW-0472">Membrane</keyword>
<evidence type="ECO:0000256" key="5">
    <source>
        <dbReference type="ARBA" id="ARBA00023136"/>
    </source>
</evidence>
<evidence type="ECO:0000259" key="11">
    <source>
        <dbReference type="PROSITE" id="PS50963"/>
    </source>
</evidence>
<reference evidence="12" key="2">
    <citation type="submission" date="2025-09" db="UniProtKB">
        <authorList>
            <consortium name="Ensembl"/>
        </authorList>
    </citation>
    <scope>IDENTIFICATION</scope>
</reference>
<keyword evidence="8" id="KW-0325">Glycoprotein</keyword>
<keyword evidence="13" id="KW-1185">Reference proteome</keyword>
<dbReference type="PROSITE" id="PS50963">
    <property type="entry name" value="LINK_2"/>
    <property type="match status" value="1"/>
</dbReference>
<dbReference type="PANTHER" id="PTHR10225">
    <property type="entry name" value="HYALURONAN RECEPTOR"/>
    <property type="match status" value="1"/>
</dbReference>
<keyword evidence="7" id="KW-0675">Receptor</keyword>
<evidence type="ECO:0000256" key="3">
    <source>
        <dbReference type="ARBA" id="ARBA00022729"/>
    </source>
</evidence>
<dbReference type="GO" id="GO:0004888">
    <property type="term" value="F:transmembrane signaling receptor activity"/>
    <property type="evidence" value="ECO:0007669"/>
    <property type="project" value="TreeGrafter"/>
</dbReference>
<dbReference type="Ensembl" id="ENSLBET00000003199.1">
    <property type="protein sequence ID" value="ENSLBEP00000003035.1"/>
    <property type="gene ID" value="ENSLBEG00000002385.1"/>
</dbReference>
<dbReference type="GeneTree" id="ENSGT00940000178060"/>
<dbReference type="Proteomes" id="UP000261660">
    <property type="component" value="Unplaced"/>
</dbReference>
<dbReference type="SUPFAM" id="SSF56436">
    <property type="entry name" value="C-type lectin-like"/>
    <property type="match status" value="1"/>
</dbReference>
<accession>A0A3Q3E6M4</accession>
<feature type="signal peptide" evidence="10">
    <location>
        <begin position="1"/>
        <end position="21"/>
    </location>
</feature>
<dbReference type="GO" id="GO:0005886">
    <property type="term" value="C:plasma membrane"/>
    <property type="evidence" value="ECO:0007669"/>
    <property type="project" value="TreeGrafter"/>
</dbReference>
<feature type="chain" id="PRO_5018722972" description="Link domain-containing protein" evidence="10">
    <location>
        <begin position="22"/>
        <end position="81"/>
    </location>
</feature>
<protein>
    <recommendedName>
        <fullName evidence="11">Link domain-containing protein</fullName>
    </recommendedName>
</protein>
<evidence type="ECO:0000256" key="10">
    <source>
        <dbReference type="SAM" id="SignalP"/>
    </source>
</evidence>
<evidence type="ECO:0000256" key="8">
    <source>
        <dbReference type="ARBA" id="ARBA00023180"/>
    </source>
</evidence>
<dbReference type="InterPro" id="IPR043210">
    <property type="entry name" value="CD44_antigen-like"/>
</dbReference>
<reference evidence="12" key="1">
    <citation type="submission" date="2025-08" db="UniProtKB">
        <authorList>
            <consortium name="Ensembl"/>
        </authorList>
    </citation>
    <scope>IDENTIFICATION</scope>
</reference>
<keyword evidence="2" id="KW-0812">Transmembrane</keyword>
<dbReference type="InParanoid" id="A0A3Q3E6M4"/>
<keyword evidence="6" id="KW-1015">Disulfide bond</keyword>
<feature type="domain" description="Link" evidence="11">
    <location>
        <begin position="34"/>
        <end position="81"/>
    </location>
</feature>
<dbReference type="PANTHER" id="PTHR10225:SF2">
    <property type="entry name" value="LYMPHATIC VESSEL ENDOTHELIAL HYALURONIC ACID RECEPTOR 1"/>
    <property type="match status" value="1"/>
</dbReference>
<evidence type="ECO:0000313" key="13">
    <source>
        <dbReference type="Proteomes" id="UP000261660"/>
    </source>
</evidence>
<name>A0A3Q3E6M4_9LABR</name>
<comment type="caution">
    <text evidence="9">Lacks conserved residue(s) required for the propagation of feature annotation.</text>
</comment>